<reference evidence="2" key="1">
    <citation type="submission" date="2018-05" db="EMBL/GenBank/DDBJ databases">
        <title>Draft genome of Mucuna pruriens seed.</title>
        <authorList>
            <person name="Nnadi N.E."/>
            <person name="Vos R."/>
            <person name="Hasami M.H."/>
            <person name="Devisetty U.K."/>
            <person name="Aguiy J.C."/>
        </authorList>
    </citation>
    <scope>NUCLEOTIDE SEQUENCE [LARGE SCALE GENOMIC DNA]</scope>
    <source>
        <strain evidence="2">JCA_2017</strain>
    </source>
</reference>
<proteinExistence type="predicted"/>
<organism evidence="2 3">
    <name type="scientific">Mucuna pruriens</name>
    <name type="common">Velvet bean</name>
    <name type="synonym">Dolichos pruriens</name>
    <dbReference type="NCBI Taxonomy" id="157652"/>
    <lineage>
        <taxon>Eukaryota</taxon>
        <taxon>Viridiplantae</taxon>
        <taxon>Streptophyta</taxon>
        <taxon>Embryophyta</taxon>
        <taxon>Tracheophyta</taxon>
        <taxon>Spermatophyta</taxon>
        <taxon>Magnoliopsida</taxon>
        <taxon>eudicotyledons</taxon>
        <taxon>Gunneridae</taxon>
        <taxon>Pentapetalae</taxon>
        <taxon>rosids</taxon>
        <taxon>fabids</taxon>
        <taxon>Fabales</taxon>
        <taxon>Fabaceae</taxon>
        <taxon>Papilionoideae</taxon>
        <taxon>50 kb inversion clade</taxon>
        <taxon>NPAAA clade</taxon>
        <taxon>indigoferoid/millettioid clade</taxon>
        <taxon>Phaseoleae</taxon>
        <taxon>Mucuna</taxon>
    </lineage>
</organism>
<feature type="non-terminal residue" evidence="2">
    <location>
        <position position="1"/>
    </location>
</feature>
<dbReference type="Proteomes" id="UP000257109">
    <property type="component" value="Unassembled WGS sequence"/>
</dbReference>
<evidence type="ECO:0000256" key="1">
    <source>
        <dbReference type="SAM" id="Phobius"/>
    </source>
</evidence>
<protein>
    <submittedName>
        <fullName evidence="2">Uncharacterized protein</fullName>
    </submittedName>
</protein>
<dbReference type="AlphaFoldDB" id="A0A371G2J7"/>
<accession>A0A371G2J7</accession>
<keyword evidence="3" id="KW-1185">Reference proteome</keyword>
<evidence type="ECO:0000313" key="3">
    <source>
        <dbReference type="Proteomes" id="UP000257109"/>
    </source>
</evidence>
<feature type="transmembrane region" description="Helical" evidence="1">
    <location>
        <begin position="34"/>
        <end position="57"/>
    </location>
</feature>
<dbReference type="EMBL" id="QJKJ01006951">
    <property type="protein sequence ID" value="RDX84785.1"/>
    <property type="molecule type" value="Genomic_DNA"/>
</dbReference>
<sequence>MSLETPYFDDDLVDRMNNVNGQSQIFFEAKLFDFFILLSLVVAVLANILNKCIFIGFSDNEFDFMLRRNLSKVVKRFKQGYIKESHTWSNQCTMYNLWSIWRTMHPDIEQRDQQPLMIVQLSKKHRASYLKVTWFIQDWLALSATFIVLNN</sequence>
<keyword evidence="1" id="KW-1133">Transmembrane helix</keyword>
<gene>
    <name evidence="2" type="ORF">CR513_34113</name>
</gene>
<comment type="caution">
    <text evidence="2">The sequence shown here is derived from an EMBL/GenBank/DDBJ whole genome shotgun (WGS) entry which is preliminary data.</text>
</comment>
<keyword evidence="1" id="KW-0812">Transmembrane</keyword>
<evidence type="ECO:0000313" key="2">
    <source>
        <dbReference type="EMBL" id="RDX84785.1"/>
    </source>
</evidence>
<name>A0A371G2J7_MUCPR</name>
<keyword evidence="1" id="KW-0472">Membrane</keyword>
<feature type="transmembrane region" description="Helical" evidence="1">
    <location>
        <begin position="129"/>
        <end position="149"/>
    </location>
</feature>